<dbReference type="InterPro" id="IPR013099">
    <property type="entry name" value="K_chnl_dom"/>
</dbReference>
<dbReference type="InterPro" id="IPR002048">
    <property type="entry name" value="EF_hand_dom"/>
</dbReference>
<keyword evidence="3" id="KW-0813">Transport</keyword>
<keyword evidence="4 11" id="KW-0812">Transmembrane</keyword>
<evidence type="ECO:0000256" key="5">
    <source>
        <dbReference type="ARBA" id="ARBA00022837"/>
    </source>
</evidence>
<proteinExistence type="inferred from homology"/>
<dbReference type="Proteomes" id="UP001054889">
    <property type="component" value="Unassembled WGS sequence"/>
</dbReference>
<dbReference type="SUPFAM" id="SSF47473">
    <property type="entry name" value="EF-hand"/>
    <property type="match status" value="1"/>
</dbReference>
<feature type="region of interest" description="Disordered" evidence="10">
    <location>
        <begin position="1"/>
        <end position="70"/>
    </location>
</feature>
<comment type="subcellular location">
    <subcellularLocation>
        <location evidence="1">Membrane</location>
        <topology evidence="1">Multi-pass membrane protein</topology>
    </subcellularLocation>
</comment>
<dbReference type="Pfam" id="PF07885">
    <property type="entry name" value="Ion_trans_2"/>
    <property type="match status" value="2"/>
</dbReference>
<organism evidence="13 14">
    <name type="scientific">Eleusine coracana subsp. coracana</name>
    <dbReference type="NCBI Taxonomy" id="191504"/>
    <lineage>
        <taxon>Eukaryota</taxon>
        <taxon>Viridiplantae</taxon>
        <taxon>Streptophyta</taxon>
        <taxon>Embryophyta</taxon>
        <taxon>Tracheophyta</taxon>
        <taxon>Spermatophyta</taxon>
        <taxon>Magnoliopsida</taxon>
        <taxon>Liliopsida</taxon>
        <taxon>Poales</taxon>
        <taxon>Poaceae</taxon>
        <taxon>PACMAD clade</taxon>
        <taxon>Chloridoideae</taxon>
        <taxon>Cynodonteae</taxon>
        <taxon>Eleusininae</taxon>
        <taxon>Eleusine</taxon>
    </lineage>
</organism>
<name>A0AAV5CF31_ELECO</name>
<dbReference type="InterPro" id="IPR011992">
    <property type="entry name" value="EF-hand-dom_pair"/>
</dbReference>
<reference evidence="13" key="2">
    <citation type="submission" date="2021-12" db="EMBL/GenBank/DDBJ databases">
        <title>Resequencing data analysis of finger millet.</title>
        <authorList>
            <person name="Hatakeyama M."/>
            <person name="Aluri S."/>
            <person name="Balachadran M.T."/>
            <person name="Sivarajan S.R."/>
            <person name="Poveda L."/>
            <person name="Shimizu-Inatsugi R."/>
            <person name="Schlapbach R."/>
            <person name="Sreeman S.M."/>
            <person name="Shimizu K.K."/>
        </authorList>
    </citation>
    <scope>NUCLEOTIDE SEQUENCE</scope>
</reference>
<evidence type="ECO:0000256" key="8">
    <source>
        <dbReference type="ARBA" id="ARBA00023136"/>
    </source>
</evidence>
<keyword evidence="6 11" id="KW-1133">Transmembrane helix</keyword>
<dbReference type="GO" id="GO:0005509">
    <property type="term" value="F:calcium ion binding"/>
    <property type="evidence" value="ECO:0007669"/>
    <property type="project" value="InterPro"/>
</dbReference>
<evidence type="ECO:0000256" key="11">
    <source>
        <dbReference type="SAM" id="Phobius"/>
    </source>
</evidence>
<dbReference type="FunFam" id="1.10.287.70:FF:000127">
    <property type="entry name" value="Calcium-activated outward-rectifying potassium channel 1"/>
    <property type="match status" value="1"/>
</dbReference>
<keyword evidence="5" id="KW-0106">Calcium</keyword>
<sequence>MADNSIKQESLDLEDGSSCQVKEPEETKRYRRCKTTPSSGPDTGSIEDRSSLPQKEDGSSPPQKEGGARQAKELFKEFRPSFKLVGLLLFVYLLLGVLAFYFVMDQITGKRTNRVLDAFYFTIVTMTSVGYGDLSPNSDATKLLACAFVFVGMGIIGLFISRAADYLVEKQEMLFFKALHTNLQGTEAKMLREMQAKRIKYKCYTAALLLVVTIVAGTVFLWKVEKLSLVDSFYSVTATLTTLGYVHQSFSSTIGRVFAIFWIITSTIIMAQFILYLAELYTERRQKKLTKWVLTRKITTMDLEAADLDGDRQVGPAEFVIYKLKELGKISQEEISSFLELFDKLDVDQSGTLTAHDLTLAQAAQ</sequence>
<dbReference type="Gene3D" id="1.10.238.10">
    <property type="entry name" value="EF-hand"/>
    <property type="match status" value="1"/>
</dbReference>
<feature type="compositionally biased region" description="Basic and acidic residues" evidence="10">
    <location>
        <begin position="46"/>
        <end position="58"/>
    </location>
</feature>
<dbReference type="PANTHER" id="PTHR11003">
    <property type="entry name" value="POTASSIUM CHANNEL, SUBFAMILY K"/>
    <property type="match status" value="1"/>
</dbReference>
<dbReference type="GO" id="GO:0005886">
    <property type="term" value="C:plasma membrane"/>
    <property type="evidence" value="ECO:0007669"/>
    <property type="project" value="TreeGrafter"/>
</dbReference>
<dbReference type="AlphaFoldDB" id="A0AAV5CF31"/>
<keyword evidence="8 11" id="KW-0472">Membrane</keyword>
<keyword evidence="14" id="KW-1185">Reference proteome</keyword>
<evidence type="ECO:0000313" key="14">
    <source>
        <dbReference type="Proteomes" id="UP001054889"/>
    </source>
</evidence>
<protein>
    <recommendedName>
        <fullName evidence="12">EF-hand domain-containing protein</fullName>
    </recommendedName>
</protein>
<dbReference type="GO" id="GO:0009705">
    <property type="term" value="C:plant-type vacuole membrane"/>
    <property type="evidence" value="ECO:0007669"/>
    <property type="project" value="TreeGrafter"/>
</dbReference>
<evidence type="ECO:0000256" key="4">
    <source>
        <dbReference type="ARBA" id="ARBA00022692"/>
    </source>
</evidence>
<gene>
    <name evidence="13" type="primary">ga13512</name>
    <name evidence="13" type="ORF">PR202_ga13512</name>
</gene>
<keyword evidence="7" id="KW-0406">Ion transport</keyword>
<dbReference type="GO" id="GO:0030322">
    <property type="term" value="P:stabilization of membrane potential"/>
    <property type="evidence" value="ECO:0007669"/>
    <property type="project" value="TreeGrafter"/>
</dbReference>
<feature type="domain" description="EF-hand" evidence="12">
    <location>
        <begin position="333"/>
        <end position="365"/>
    </location>
</feature>
<evidence type="ECO:0000256" key="1">
    <source>
        <dbReference type="ARBA" id="ARBA00004141"/>
    </source>
</evidence>
<feature type="transmembrane region" description="Helical" evidence="11">
    <location>
        <begin position="201"/>
        <end position="222"/>
    </location>
</feature>
<dbReference type="InterPro" id="IPR018247">
    <property type="entry name" value="EF_Hand_1_Ca_BS"/>
</dbReference>
<dbReference type="PANTHER" id="PTHR11003:SF291">
    <property type="entry name" value="IP11374P"/>
    <property type="match status" value="1"/>
</dbReference>
<evidence type="ECO:0000256" key="2">
    <source>
        <dbReference type="ARBA" id="ARBA00010159"/>
    </source>
</evidence>
<dbReference type="PROSITE" id="PS50222">
    <property type="entry name" value="EF_HAND_2"/>
    <property type="match status" value="1"/>
</dbReference>
<evidence type="ECO:0000259" key="12">
    <source>
        <dbReference type="PROSITE" id="PS50222"/>
    </source>
</evidence>
<dbReference type="SUPFAM" id="SSF81324">
    <property type="entry name" value="Voltage-gated potassium channels"/>
    <property type="match status" value="2"/>
</dbReference>
<evidence type="ECO:0000256" key="9">
    <source>
        <dbReference type="ARBA" id="ARBA00023303"/>
    </source>
</evidence>
<dbReference type="InterPro" id="IPR003280">
    <property type="entry name" value="2pore_dom_K_chnl"/>
</dbReference>
<reference evidence="13" key="1">
    <citation type="journal article" date="2018" name="DNA Res.">
        <title>Multiple hybrid de novo genome assembly of finger millet, an orphan allotetraploid crop.</title>
        <authorList>
            <person name="Hatakeyama M."/>
            <person name="Aluri S."/>
            <person name="Balachadran M.T."/>
            <person name="Sivarajan S.R."/>
            <person name="Patrignani A."/>
            <person name="Gruter S."/>
            <person name="Poveda L."/>
            <person name="Shimizu-Inatsugi R."/>
            <person name="Baeten J."/>
            <person name="Francoijs K.J."/>
            <person name="Nataraja K.N."/>
            <person name="Reddy Y.A.N."/>
            <person name="Phadnis S."/>
            <person name="Ravikumar R.L."/>
            <person name="Schlapbach R."/>
            <person name="Sreeman S.M."/>
            <person name="Shimizu K.K."/>
        </authorList>
    </citation>
    <scope>NUCLEOTIDE SEQUENCE</scope>
</reference>
<feature type="transmembrane region" description="Helical" evidence="11">
    <location>
        <begin position="115"/>
        <end position="134"/>
    </location>
</feature>
<feature type="transmembrane region" description="Helical" evidence="11">
    <location>
        <begin position="84"/>
        <end position="103"/>
    </location>
</feature>
<evidence type="ECO:0000313" key="13">
    <source>
        <dbReference type="EMBL" id="GJM96651.1"/>
    </source>
</evidence>
<dbReference type="PROSITE" id="PS00018">
    <property type="entry name" value="EF_HAND_1"/>
    <property type="match status" value="1"/>
</dbReference>
<dbReference type="GO" id="GO:0022841">
    <property type="term" value="F:potassium ion leak channel activity"/>
    <property type="evidence" value="ECO:0007669"/>
    <property type="project" value="TreeGrafter"/>
</dbReference>
<evidence type="ECO:0000256" key="6">
    <source>
        <dbReference type="ARBA" id="ARBA00022989"/>
    </source>
</evidence>
<feature type="transmembrane region" description="Helical" evidence="11">
    <location>
        <begin position="140"/>
        <end position="160"/>
    </location>
</feature>
<dbReference type="EMBL" id="BQKI01000006">
    <property type="protein sequence ID" value="GJM96651.1"/>
    <property type="molecule type" value="Genomic_DNA"/>
</dbReference>
<evidence type="ECO:0000256" key="10">
    <source>
        <dbReference type="SAM" id="MobiDB-lite"/>
    </source>
</evidence>
<keyword evidence="9" id="KW-0407">Ion channel</keyword>
<dbReference type="GO" id="GO:0015271">
    <property type="term" value="F:outward rectifier potassium channel activity"/>
    <property type="evidence" value="ECO:0007669"/>
    <property type="project" value="TreeGrafter"/>
</dbReference>
<feature type="transmembrane region" description="Helical" evidence="11">
    <location>
        <begin position="257"/>
        <end position="278"/>
    </location>
</feature>
<accession>A0AAV5CF31</accession>
<evidence type="ECO:0000256" key="7">
    <source>
        <dbReference type="ARBA" id="ARBA00023065"/>
    </source>
</evidence>
<comment type="caution">
    <text evidence="13">The sequence shown here is derived from an EMBL/GenBank/DDBJ whole genome shotgun (WGS) entry which is preliminary data.</text>
</comment>
<comment type="similarity">
    <text evidence="2">Belongs to the two pore domain potassium channel (TC 1.A.1.7) family.</text>
</comment>
<evidence type="ECO:0000256" key="3">
    <source>
        <dbReference type="ARBA" id="ARBA00022448"/>
    </source>
</evidence>
<dbReference type="Gene3D" id="1.10.287.70">
    <property type="match status" value="2"/>
</dbReference>